<protein>
    <submittedName>
        <fullName evidence="9">Carboxypeptidase family protein</fullName>
    </submittedName>
</protein>
<dbReference type="GO" id="GO:0004180">
    <property type="term" value="F:carboxypeptidase activity"/>
    <property type="evidence" value="ECO:0007669"/>
    <property type="project" value="UniProtKB-KW"/>
</dbReference>
<keyword evidence="10" id="KW-1185">Reference proteome</keyword>
<keyword evidence="9" id="KW-0645">Protease</keyword>
<evidence type="ECO:0000313" key="9">
    <source>
        <dbReference type="EMBL" id="TDP26979.1"/>
    </source>
</evidence>
<feature type="chain" id="PRO_5020788308" evidence="7">
    <location>
        <begin position="26"/>
        <end position="1071"/>
    </location>
</feature>
<dbReference type="Pfam" id="PF13620">
    <property type="entry name" value="CarboxypepD_reg"/>
    <property type="match status" value="1"/>
</dbReference>
<evidence type="ECO:0000256" key="6">
    <source>
        <dbReference type="ARBA" id="ARBA00023237"/>
    </source>
</evidence>
<dbReference type="PANTHER" id="PTHR30069">
    <property type="entry name" value="TONB-DEPENDENT OUTER MEMBRANE RECEPTOR"/>
    <property type="match status" value="1"/>
</dbReference>
<sequence>MQSLSFKRSALAIILGTVLSNAAIAQDTASSMRGALLGTKGNPVKATEVLIEHVPSGTSVRVTTDENGNFIANGLRVGGPYKVVIDSDEYRDATYSDIFLKLGDTYRLTAQLEDQGMERLEVTGRTINMASLNSGSSSSFGEENIESMPAFNRDLKSIIRQNPLAVSLSDEDSSLTVAGSNPRYNSITVDGIGQNDDFGLNGNGYPTQRSPISLSAIQELSIDVVPFSAKNGGFSGAKINAVTKSGTNEFQGELFYEYASDSLAGDPEANKYDPDATAPELDFTEKTWGGALGGPIIKDELFFFVSYETYEEPRGIVRGPLGEAANQSASVTLDEINEVTEIAQNVYGVEPGIWNAQPVEEDEKMLFKLDWNISDEHRASLTYQTAESNNTNNNTGSRDTITLSSGWYDKNEEMSAYALQVFSNWNANLATDVKISYKDVETAQAPLLGVNFGDVTVQTADGFIELGPDRYRHANVLENTTTEIQFNAEYLTGDHAIGFGLEWDEIDVFNLFVNDSRGIWEFESIEAFRNRTASDFSYRNAYTNNANDGAASFTNGGTAIYIEDTWTPTWDIEITAGLRYETISADDAPTQNDRFTERYGFPNTENLDGESIILPRFGFKWDINDNYRLRGGFGRYAGGRPNVWISNAYSNDGVTIVDADLRNLDPALYLENVDVTSIPQAVQDTLVAGDGNTTPIDPNFELPNEWRYSLGLDYSGGLGVLGEDWYASVEYIRTRKQSDVQWVDLGRKPLLDENGNVVTTPDGGRIIYAVDDPLDNFTPTTPGDFNGVGRYDIMLTNGYGGESNIFTGTIGKAWDNGLSFNASYTNQDIEEAVNGGSSRAESNYQYVTVLDRQNPLPATAGYEIEHRFVLTAQYKTEFFDGYESKFNLFYERVSGRPYSWTLSSFRDNWLGDQSDFDDSDQYLAYIPAGPNDPAVRYEGGMTYERFMEIAEAAGVAGSAGGYTPRNGSRGPWNTNIDFRYEQEVPGLFNDHRGSFYIDVKNVLALIDEDSAQKHIIPFADTTQTMVDWAIDPETTQYVYSPVFGGFDDFAPTSYRASESTWQIKLGVSYKF</sequence>
<gene>
    <name evidence="9" type="ORF">DEU29_1413</name>
</gene>
<dbReference type="Gene3D" id="2.60.40.1120">
    <property type="entry name" value="Carboxypeptidase-like, regulatory domain"/>
    <property type="match status" value="1"/>
</dbReference>
<evidence type="ECO:0000259" key="8">
    <source>
        <dbReference type="Pfam" id="PF25183"/>
    </source>
</evidence>
<keyword evidence="4" id="KW-0812">Transmembrane</keyword>
<dbReference type="Proteomes" id="UP000295531">
    <property type="component" value="Unassembled WGS sequence"/>
</dbReference>
<keyword evidence="9" id="KW-0121">Carboxypeptidase</keyword>
<dbReference type="RefSeq" id="WP_133540942.1">
    <property type="nucleotide sequence ID" value="NZ_SNXI01000041.1"/>
</dbReference>
<feature type="signal peptide" evidence="7">
    <location>
        <begin position="1"/>
        <end position="25"/>
    </location>
</feature>
<dbReference type="GO" id="GO:0009279">
    <property type="term" value="C:cell outer membrane"/>
    <property type="evidence" value="ECO:0007669"/>
    <property type="project" value="UniProtKB-SubCell"/>
</dbReference>
<keyword evidence="6" id="KW-0998">Cell outer membrane</keyword>
<evidence type="ECO:0000256" key="3">
    <source>
        <dbReference type="ARBA" id="ARBA00022452"/>
    </source>
</evidence>
<accession>A0A4V3CMA1</accession>
<feature type="domain" description="TonB-dependent transporter Oar-like beta-barrel" evidence="8">
    <location>
        <begin position="355"/>
        <end position="1002"/>
    </location>
</feature>
<reference evidence="9 10" key="1">
    <citation type="submission" date="2019-03" db="EMBL/GenBank/DDBJ databases">
        <title>Freshwater and sediment microbial communities from various areas in North America, analyzing microbe dynamics in response to fracking.</title>
        <authorList>
            <person name="Lamendella R."/>
        </authorList>
    </citation>
    <scope>NUCLEOTIDE SEQUENCE [LARGE SCALE GENOMIC DNA]</scope>
    <source>
        <strain evidence="9 10">18_TX</strain>
    </source>
</reference>
<dbReference type="PANTHER" id="PTHR30069:SF46">
    <property type="entry name" value="OAR PROTEIN"/>
    <property type="match status" value="1"/>
</dbReference>
<dbReference type="SUPFAM" id="SSF49452">
    <property type="entry name" value="Starch-binding domain-like"/>
    <property type="match status" value="1"/>
</dbReference>
<keyword evidence="9" id="KW-0378">Hydrolase</keyword>
<dbReference type="InterPro" id="IPR013784">
    <property type="entry name" value="Carb-bd-like_fold"/>
</dbReference>
<dbReference type="AlphaFoldDB" id="A0A4V3CMA1"/>
<keyword evidence="2" id="KW-0813">Transport</keyword>
<keyword evidence="3" id="KW-1134">Transmembrane beta strand</keyword>
<feature type="domain" description="TonB-dependent transporter Oar-like beta-barrel" evidence="8">
    <location>
        <begin position="242"/>
        <end position="312"/>
    </location>
</feature>
<comment type="caution">
    <text evidence="9">The sequence shown here is derived from an EMBL/GenBank/DDBJ whole genome shotgun (WGS) entry which is preliminary data.</text>
</comment>
<organism evidence="9 10">
    <name type="scientific">Idiomarina aquatica</name>
    <dbReference type="NCBI Taxonomy" id="1327752"/>
    <lineage>
        <taxon>Bacteria</taxon>
        <taxon>Pseudomonadati</taxon>
        <taxon>Pseudomonadota</taxon>
        <taxon>Gammaproteobacteria</taxon>
        <taxon>Alteromonadales</taxon>
        <taxon>Idiomarinaceae</taxon>
        <taxon>Idiomarina</taxon>
    </lineage>
</organism>
<dbReference type="Gene3D" id="2.40.170.20">
    <property type="entry name" value="TonB-dependent receptor, beta-barrel domain"/>
    <property type="match status" value="1"/>
</dbReference>
<evidence type="ECO:0000256" key="1">
    <source>
        <dbReference type="ARBA" id="ARBA00004571"/>
    </source>
</evidence>
<dbReference type="InterPro" id="IPR039426">
    <property type="entry name" value="TonB-dep_rcpt-like"/>
</dbReference>
<dbReference type="InterPro" id="IPR057601">
    <property type="entry name" value="Oar-like_b-barrel"/>
</dbReference>
<evidence type="ECO:0000256" key="7">
    <source>
        <dbReference type="SAM" id="SignalP"/>
    </source>
</evidence>
<dbReference type="InterPro" id="IPR036942">
    <property type="entry name" value="Beta-barrel_TonB_sf"/>
</dbReference>
<dbReference type="GO" id="GO:0015344">
    <property type="term" value="F:siderophore uptake transmembrane transporter activity"/>
    <property type="evidence" value="ECO:0007669"/>
    <property type="project" value="TreeGrafter"/>
</dbReference>
<keyword evidence="5" id="KW-0472">Membrane</keyword>
<dbReference type="EMBL" id="SNXI01000041">
    <property type="protein sequence ID" value="TDP26979.1"/>
    <property type="molecule type" value="Genomic_DNA"/>
</dbReference>
<proteinExistence type="predicted"/>
<dbReference type="Pfam" id="PF25183">
    <property type="entry name" value="OMP_b-brl_4"/>
    <property type="match status" value="2"/>
</dbReference>
<evidence type="ECO:0000256" key="5">
    <source>
        <dbReference type="ARBA" id="ARBA00023136"/>
    </source>
</evidence>
<evidence type="ECO:0000256" key="4">
    <source>
        <dbReference type="ARBA" id="ARBA00022692"/>
    </source>
</evidence>
<dbReference type="GO" id="GO:0044718">
    <property type="term" value="P:siderophore transmembrane transport"/>
    <property type="evidence" value="ECO:0007669"/>
    <property type="project" value="TreeGrafter"/>
</dbReference>
<evidence type="ECO:0000256" key="2">
    <source>
        <dbReference type="ARBA" id="ARBA00022448"/>
    </source>
</evidence>
<dbReference type="SUPFAM" id="SSF56935">
    <property type="entry name" value="Porins"/>
    <property type="match status" value="1"/>
</dbReference>
<dbReference type="OrthoDB" id="9768147at2"/>
<comment type="subcellular location">
    <subcellularLocation>
        <location evidence="1">Cell outer membrane</location>
        <topology evidence="1">Multi-pass membrane protein</topology>
    </subcellularLocation>
</comment>
<name>A0A4V3CMA1_9GAMM</name>
<evidence type="ECO:0000313" key="10">
    <source>
        <dbReference type="Proteomes" id="UP000295531"/>
    </source>
</evidence>
<dbReference type="GO" id="GO:0030246">
    <property type="term" value="F:carbohydrate binding"/>
    <property type="evidence" value="ECO:0007669"/>
    <property type="project" value="InterPro"/>
</dbReference>
<keyword evidence="7" id="KW-0732">Signal</keyword>